<accession>M2NJT7</accession>
<dbReference type="GO" id="GO:0005737">
    <property type="term" value="C:cytoplasm"/>
    <property type="evidence" value="ECO:0007669"/>
    <property type="project" value="TreeGrafter"/>
</dbReference>
<feature type="region of interest" description="Disordered" evidence="1">
    <location>
        <begin position="259"/>
        <end position="302"/>
    </location>
</feature>
<dbReference type="STRING" id="717646.M2NJT7"/>
<evidence type="ECO:0000256" key="1">
    <source>
        <dbReference type="SAM" id="MobiDB-lite"/>
    </source>
</evidence>
<name>M2NJT7_BAUPA</name>
<feature type="region of interest" description="Disordered" evidence="1">
    <location>
        <begin position="637"/>
        <end position="658"/>
    </location>
</feature>
<evidence type="ECO:0000259" key="2">
    <source>
        <dbReference type="SMART" id="SM01327"/>
    </source>
</evidence>
<dbReference type="GO" id="GO:0010971">
    <property type="term" value="P:positive regulation of G2/M transition of mitotic cell cycle"/>
    <property type="evidence" value="ECO:0007669"/>
    <property type="project" value="TreeGrafter"/>
</dbReference>
<dbReference type="OrthoDB" id="5589766at2759"/>
<feature type="compositionally biased region" description="Polar residues" evidence="1">
    <location>
        <begin position="504"/>
        <end position="516"/>
    </location>
</feature>
<feature type="compositionally biased region" description="Basic residues" evidence="1">
    <location>
        <begin position="16"/>
        <end position="25"/>
    </location>
</feature>
<feature type="compositionally biased region" description="Basic and acidic residues" evidence="1">
    <location>
        <begin position="707"/>
        <end position="724"/>
    </location>
</feature>
<keyword evidence="4" id="KW-1185">Reference proteome</keyword>
<feature type="region of interest" description="Disordered" evidence="1">
    <location>
        <begin position="919"/>
        <end position="942"/>
    </location>
</feature>
<feature type="compositionally biased region" description="Basic and acidic residues" evidence="1">
    <location>
        <begin position="292"/>
        <end position="302"/>
    </location>
</feature>
<evidence type="ECO:0000313" key="4">
    <source>
        <dbReference type="Proteomes" id="UP000011761"/>
    </source>
</evidence>
<feature type="region of interest" description="Disordered" evidence="1">
    <location>
        <begin position="1"/>
        <end position="158"/>
    </location>
</feature>
<feature type="compositionally biased region" description="Low complexity" evidence="1">
    <location>
        <begin position="805"/>
        <end position="823"/>
    </location>
</feature>
<dbReference type="RefSeq" id="XP_007673279.1">
    <property type="nucleotide sequence ID" value="XM_007675089.1"/>
</dbReference>
<feature type="region of interest" description="Disordered" evidence="1">
    <location>
        <begin position="572"/>
        <end position="603"/>
    </location>
</feature>
<protein>
    <recommendedName>
        <fullName evidence="2">Protein Zds1 C-terminal domain-containing protein</fullName>
    </recommendedName>
</protein>
<dbReference type="eggNOG" id="ENOG502RC08">
    <property type="taxonomic scope" value="Eukaryota"/>
</dbReference>
<evidence type="ECO:0000313" key="3">
    <source>
        <dbReference type="EMBL" id="EMC99684.1"/>
    </source>
</evidence>
<feature type="region of interest" description="Disordered" evidence="1">
    <location>
        <begin position="801"/>
        <end position="891"/>
    </location>
</feature>
<feature type="compositionally biased region" description="Basic and acidic residues" evidence="1">
    <location>
        <begin position="641"/>
        <end position="653"/>
    </location>
</feature>
<feature type="compositionally biased region" description="Basic and acidic residues" evidence="1">
    <location>
        <begin position="870"/>
        <end position="886"/>
    </location>
</feature>
<dbReference type="GO" id="GO:0030010">
    <property type="term" value="P:establishment of cell polarity"/>
    <property type="evidence" value="ECO:0007669"/>
    <property type="project" value="TreeGrafter"/>
</dbReference>
<gene>
    <name evidence="3" type="ORF">BAUCODRAFT_346262</name>
</gene>
<feature type="domain" description="Protein Zds1 C-terminal" evidence="2">
    <location>
        <begin position="742"/>
        <end position="794"/>
    </location>
</feature>
<sequence length="942" mass="104082">MQQSPTRQADADHLPRARRPYKAHVPHISITDNDHHVTEAIGSYYDEQSPTHNKRVSHSSPSTTTRPYSFMPSTKEVIESRGSKRGGGYFDMKSNGTSPTRNPSERVRSGEQTLSPVETGSLSPISVRRMGSVETKSSAGSHGSAGQVSPPPLTRQASTETAIQQFPLNDIDYESSPAAVAQELSNLQAIRRMSMNVDNGDPDLAGFGTVVPTLAPKPTETDESDASQLFWVPARLHPELAPKEFKTFIEDRVEKIRRKSGDSDSLSVEGLDRSGSGSSSLRRKKSMLSHQIDTKGEYEDGAERLERKRSKRLQIDGQTTVANLADLESLVNDPESLRRRLSLDTVCRSQDSGIEVPPTEDMPILPPGGQTLKRSTRTTYRRGSLKKGERVPFSKRAQQRQTDLSDADETPAQSPVVANIDEREPILGLTRVQTEPTPLPSSSETGADYIPSARHTARRRAALGSSQSSENLAGIEPARQSQERRRSPPPRPSQDEEEYLAGRKSSQQPRQFQSRLATGGRTTAHLPGYTNTNPLPQVIETLPDGTKIPIGPLVQQIPERKASHEFPRAVARAGAHVRPPGRPSTLDDLSGNPSPLPGHGATRTDALTMVPTFEDRKPERKDSTRKSSWKWLIGTDDEEKEKEKKAAREERALDGGLSAAAKVKASKLSKAPAEKARLDVLQNSIDGTIPARGRESIVLNRADVQLDDERKKESKKASDGDLKDKKRKADRGLSPIPSPRILKPDIDYNWTRFSILEERAIYRMAHMKLANPRRALYSQVLLSNFMYSYLAKVQQMHPQMQIPSAQQQQAQQQQQQQHQQKAAQQRKDDQPAEYSQYQRWQEARQEAHTTSGGRPSTEVGGGAGASRTSYETDEHSTAGYDHRDSEEANGIMTGGISSASPQTSGYSVASTHDYLGYHKDEQPFSAGADGRLWDDEKAEGLW</sequence>
<dbReference type="AlphaFoldDB" id="M2NJT7"/>
<feature type="compositionally biased region" description="Polar residues" evidence="1">
    <location>
        <begin position="134"/>
        <end position="147"/>
    </location>
</feature>
<feature type="compositionally biased region" description="Polar residues" evidence="1">
    <location>
        <begin position="110"/>
        <end position="124"/>
    </location>
</feature>
<reference evidence="3 4" key="1">
    <citation type="journal article" date="2012" name="PLoS Pathog.">
        <title>Diverse lifestyles and strategies of plant pathogenesis encoded in the genomes of eighteen Dothideomycetes fungi.</title>
        <authorList>
            <person name="Ohm R.A."/>
            <person name="Feau N."/>
            <person name="Henrissat B."/>
            <person name="Schoch C.L."/>
            <person name="Horwitz B.A."/>
            <person name="Barry K.W."/>
            <person name="Condon B.J."/>
            <person name="Copeland A.C."/>
            <person name="Dhillon B."/>
            <person name="Glaser F."/>
            <person name="Hesse C.N."/>
            <person name="Kosti I."/>
            <person name="LaButti K."/>
            <person name="Lindquist E.A."/>
            <person name="Lucas S."/>
            <person name="Salamov A.A."/>
            <person name="Bradshaw R.E."/>
            <person name="Ciuffetti L."/>
            <person name="Hamelin R.C."/>
            <person name="Kema G.H.J."/>
            <person name="Lawrence C."/>
            <person name="Scott J.A."/>
            <person name="Spatafora J.W."/>
            <person name="Turgeon B.G."/>
            <person name="de Wit P.J.G.M."/>
            <person name="Zhong S."/>
            <person name="Goodwin S.B."/>
            <person name="Grigoriev I.V."/>
        </authorList>
    </citation>
    <scope>NUCLEOTIDE SEQUENCE [LARGE SCALE GENOMIC DNA]</scope>
    <source>
        <strain evidence="3 4">UAMH 10762</strain>
    </source>
</reference>
<dbReference type="Proteomes" id="UP000011761">
    <property type="component" value="Unassembled WGS sequence"/>
</dbReference>
<feature type="compositionally biased region" description="Polar residues" evidence="1">
    <location>
        <begin position="431"/>
        <end position="445"/>
    </location>
</feature>
<feature type="compositionally biased region" description="Basic residues" evidence="1">
    <location>
        <begin position="374"/>
        <end position="385"/>
    </location>
</feature>
<dbReference type="KEGG" id="bcom:BAUCODRAFT_346262"/>
<dbReference type="EMBL" id="KB445551">
    <property type="protein sequence ID" value="EMC99684.1"/>
    <property type="molecule type" value="Genomic_DNA"/>
</dbReference>
<dbReference type="GeneID" id="19112468"/>
<dbReference type="HOGENOM" id="CLU_004908_0_0_1"/>
<feature type="compositionally biased region" description="Basic and acidic residues" evidence="1">
    <location>
        <begin position="931"/>
        <end position="942"/>
    </location>
</feature>
<dbReference type="InterPro" id="IPR040206">
    <property type="entry name" value="Zds1/2"/>
</dbReference>
<dbReference type="PANTHER" id="PTHR28089">
    <property type="entry name" value="PROTEIN ZDS1-RELATED"/>
    <property type="match status" value="1"/>
</dbReference>
<proteinExistence type="predicted"/>
<dbReference type="PANTHER" id="PTHR28089:SF1">
    <property type="entry name" value="PROTEIN ZDS1-RELATED"/>
    <property type="match status" value="1"/>
</dbReference>
<feature type="region of interest" description="Disordered" evidence="1">
    <location>
        <begin position="706"/>
        <end position="740"/>
    </location>
</feature>
<feature type="compositionally biased region" description="Polar residues" evidence="1">
    <location>
        <begin position="58"/>
        <end position="67"/>
    </location>
</feature>
<dbReference type="SMART" id="SM01327">
    <property type="entry name" value="Zds_C"/>
    <property type="match status" value="1"/>
</dbReference>
<feature type="region of interest" description="Disordered" evidence="1">
    <location>
        <begin position="350"/>
        <end position="538"/>
    </location>
</feature>
<dbReference type="InterPro" id="IPR013941">
    <property type="entry name" value="ZDS1_C"/>
</dbReference>
<dbReference type="OMA" id="VDYNWTR"/>
<organism evidence="3 4">
    <name type="scientific">Baudoinia panamericana (strain UAMH 10762)</name>
    <name type="common">Angels' share fungus</name>
    <name type="synonym">Baudoinia compniacensis (strain UAMH 10762)</name>
    <dbReference type="NCBI Taxonomy" id="717646"/>
    <lineage>
        <taxon>Eukaryota</taxon>
        <taxon>Fungi</taxon>
        <taxon>Dikarya</taxon>
        <taxon>Ascomycota</taxon>
        <taxon>Pezizomycotina</taxon>
        <taxon>Dothideomycetes</taxon>
        <taxon>Dothideomycetidae</taxon>
        <taxon>Mycosphaerellales</taxon>
        <taxon>Teratosphaeriaceae</taxon>
        <taxon>Baudoinia</taxon>
    </lineage>
</organism>
<dbReference type="Pfam" id="PF08632">
    <property type="entry name" value="Zds_C"/>
    <property type="match status" value="1"/>
</dbReference>